<feature type="region of interest" description="Disordered" evidence="1">
    <location>
        <begin position="71"/>
        <end position="119"/>
    </location>
</feature>
<evidence type="ECO:0000313" key="4">
    <source>
        <dbReference type="Proteomes" id="UP000525432"/>
    </source>
</evidence>
<feature type="signal peptide" evidence="2">
    <location>
        <begin position="1"/>
        <end position="29"/>
    </location>
</feature>
<organism evidence="3 4">
    <name type="scientific">Microcystis aeruginosa BLCC-F158</name>
    <dbReference type="NCBI Taxonomy" id="2755316"/>
    <lineage>
        <taxon>Bacteria</taxon>
        <taxon>Bacillati</taxon>
        <taxon>Cyanobacteriota</taxon>
        <taxon>Cyanophyceae</taxon>
        <taxon>Oscillatoriophycideae</taxon>
        <taxon>Chroococcales</taxon>
        <taxon>Microcystaceae</taxon>
        <taxon>Microcystis</taxon>
    </lineage>
</organism>
<sequence length="252" mass="27250">MVFAAFGYRRALRLVTSFSVLALFNLASAGQGQLLAETAIAEESTPITDPLENAASLGPVLHLPPNSVAQFNQPLPGANLPTAQVGQDDVPPREPVELPSPESTASPPKDPNARLRIPPNFGEGFPIERVFIYVRNPSNDPKQEEESRRQLANSFGIRAGGNFSPLLADQGLNQVQRLPFVESAEYRLYQSNLPGVVIVALLVNLKPQEVSQVPTPKPPRGMVISGKLRDFPTLYESDRSLVKLILNGGVGV</sequence>
<dbReference type="EMBL" id="JACEGC010000239">
    <property type="protein sequence ID" value="MBC1198106.1"/>
    <property type="molecule type" value="Genomic_DNA"/>
</dbReference>
<evidence type="ECO:0000256" key="2">
    <source>
        <dbReference type="SAM" id="SignalP"/>
    </source>
</evidence>
<reference evidence="3 4" key="1">
    <citation type="submission" date="2020-07" db="EMBL/GenBank/DDBJ databases">
        <title>Genomes of two Microcystis aeruginosa (Cyanobacteria) strains from Florida (USA) with disparate toxicogenic potential.</title>
        <authorList>
            <person name="Lefler F.W."/>
            <person name="Barbosa M."/>
            <person name="Berthold D.E."/>
            <person name="Laughinghouse H.D. IV."/>
        </authorList>
    </citation>
    <scope>NUCLEOTIDE SEQUENCE [LARGE SCALE GENOMIC DNA]</scope>
    <source>
        <strain evidence="3 4">BLCCF158</strain>
    </source>
</reference>
<dbReference type="AlphaFoldDB" id="A0A841VD68"/>
<accession>A0A841VD68</accession>
<dbReference type="Proteomes" id="UP000525432">
    <property type="component" value="Unassembled WGS sequence"/>
</dbReference>
<protein>
    <submittedName>
        <fullName evidence="3">Uncharacterized protein</fullName>
    </submittedName>
</protein>
<evidence type="ECO:0000256" key="1">
    <source>
        <dbReference type="SAM" id="MobiDB-lite"/>
    </source>
</evidence>
<gene>
    <name evidence="3" type="ORF">H0901_23420</name>
</gene>
<feature type="non-terminal residue" evidence="3">
    <location>
        <position position="252"/>
    </location>
</feature>
<proteinExistence type="predicted"/>
<evidence type="ECO:0000313" key="3">
    <source>
        <dbReference type="EMBL" id="MBC1198106.1"/>
    </source>
</evidence>
<feature type="chain" id="PRO_5032510292" evidence="2">
    <location>
        <begin position="30"/>
        <end position="252"/>
    </location>
</feature>
<comment type="caution">
    <text evidence="3">The sequence shown here is derived from an EMBL/GenBank/DDBJ whole genome shotgun (WGS) entry which is preliminary data.</text>
</comment>
<name>A0A841VD68_MICAE</name>
<keyword evidence="2" id="KW-0732">Signal</keyword>